<organism evidence="9 10">
    <name type="scientific">Streptomyces albidoflavus</name>
    <dbReference type="NCBI Taxonomy" id="1886"/>
    <lineage>
        <taxon>Bacteria</taxon>
        <taxon>Bacillati</taxon>
        <taxon>Actinomycetota</taxon>
        <taxon>Actinomycetes</taxon>
        <taxon>Kitasatosporales</taxon>
        <taxon>Streptomycetaceae</taxon>
        <taxon>Streptomyces</taxon>
        <taxon>Streptomyces albidoflavus group</taxon>
    </lineage>
</organism>
<protein>
    <recommendedName>
        <fullName evidence="6">nicotinamidase</fullName>
        <ecNumber evidence="6">3.5.1.19</ecNumber>
    </recommendedName>
    <alternativeName>
        <fullName evidence="7">Nicotinamide deamidase</fullName>
    </alternativeName>
</protein>
<name>A0AA37BW02_9ACTN</name>
<dbReference type="CDD" id="cd01011">
    <property type="entry name" value="nicotinamidase"/>
    <property type="match status" value="1"/>
</dbReference>
<dbReference type="InterPro" id="IPR052347">
    <property type="entry name" value="Isochorismatase_Nicotinamidase"/>
</dbReference>
<comment type="pathway">
    <text evidence="5">Cofactor biosynthesis; nicotinate biosynthesis; nicotinate from nicotinamide: step 1/1.</text>
</comment>
<evidence type="ECO:0000256" key="4">
    <source>
        <dbReference type="ARBA" id="ARBA00022801"/>
    </source>
</evidence>
<dbReference type="InterPro" id="IPR036380">
    <property type="entry name" value="Isochorismatase-like_sf"/>
</dbReference>
<evidence type="ECO:0000256" key="7">
    <source>
        <dbReference type="ARBA" id="ARBA00043224"/>
    </source>
</evidence>
<dbReference type="PANTHER" id="PTHR11080:SF2">
    <property type="entry name" value="LD05707P"/>
    <property type="match status" value="1"/>
</dbReference>
<keyword evidence="2" id="KW-0662">Pyridine nucleotide biosynthesis</keyword>
<evidence type="ECO:0000313" key="10">
    <source>
        <dbReference type="Proteomes" id="UP001051844"/>
    </source>
</evidence>
<feature type="domain" description="Isochorismatase-like" evidence="8">
    <location>
        <begin position="24"/>
        <end position="210"/>
    </location>
</feature>
<evidence type="ECO:0000256" key="2">
    <source>
        <dbReference type="ARBA" id="ARBA00022642"/>
    </source>
</evidence>
<gene>
    <name evidence="9" type="ORF">ScoT_21420</name>
</gene>
<dbReference type="GO" id="GO:0046872">
    <property type="term" value="F:metal ion binding"/>
    <property type="evidence" value="ECO:0007669"/>
    <property type="project" value="UniProtKB-KW"/>
</dbReference>
<reference evidence="9" key="1">
    <citation type="submission" date="2022-09" db="EMBL/GenBank/DDBJ databases">
        <title>Whole genome shotgun sequence of Streptomyces albidoflavus NBRC 12854.</title>
        <authorList>
            <person name="Komaki H."/>
            <person name="Tamura T."/>
        </authorList>
    </citation>
    <scope>NUCLEOTIDE SEQUENCE</scope>
    <source>
        <strain evidence="9">NBRC 12854</strain>
    </source>
</reference>
<dbReference type="InterPro" id="IPR000868">
    <property type="entry name" value="Isochorismatase-like_dom"/>
</dbReference>
<comment type="similarity">
    <text evidence="1">Belongs to the isochorismatase family.</text>
</comment>
<dbReference type="GO" id="GO:0008936">
    <property type="term" value="F:nicotinamidase activity"/>
    <property type="evidence" value="ECO:0007669"/>
    <property type="project" value="UniProtKB-EC"/>
</dbReference>
<dbReference type="Pfam" id="PF00857">
    <property type="entry name" value="Isochorismatase"/>
    <property type="match status" value="1"/>
</dbReference>
<evidence type="ECO:0000313" key="9">
    <source>
        <dbReference type="EMBL" id="GHI45968.1"/>
    </source>
</evidence>
<sequence>MRAAGPARTVRIRSATEGHAMRRALIVVDVQNDFCEGGSLAVTGGAEVAAAITEHLDGPGRELYDHVVATRDHHIEPGDHFSARPDFRDSWPVHCVAGTEGAGFHPAFAPALVSGAVEAVFDKGAYSAAYSGFEGVDENGVGLADWLRGQGVTDVDVVGLATDYCVRATALDALAAGFGTRVLLDLAAGVAPDSVATTVTELREAGAVLTGKPAQT</sequence>
<evidence type="ECO:0000259" key="8">
    <source>
        <dbReference type="Pfam" id="PF00857"/>
    </source>
</evidence>
<dbReference type="GO" id="GO:0019363">
    <property type="term" value="P:pyridine nucleotide biosynthetic process"/>
    <property type="evidence" value="ECO:0007669"/>
    <property type="project" value="UniProtKB-KW"/>
</dbReference>
<dbReference type="EMBL" id="BNDZ01000005">
    <property type="protein sequence ID" value="GHI45968.1"/>
    <property type="molecule type" value="Genomic_DNA"/>
</dbReference>
<dbReference type="Gene3D" id="3.40.50.850">
    <property type="entry name" value="Isochorismatase-like"/>
    <property type="match status" value="1"/>
</dbReference>
<evidence type="ECO:0000256" key="1">
    <source>
        <dbReference type="ARBA" id="ARBA00006336"/>
    </source>
</evidence>
<dbReference type="PANTHER" id="PTHR11080">
    <property type="entry name" value="PYRAZINAMIDASE/NICOTINAMIDASE"/>
    <property type="match status" value="1"/>
</dbReference>
<comment type="caution">
    <text evidence="9">The sequence shown here is derived from an EMBL/GenBank/DDBJ whole genome shotgun (WGS) entry which is preliminary data.</text>
</comment>
<evidence type="ECO:0000256" key="3">
    <source>
        <dbReference type="ARBA" id="ARBA00022723"/>
    </source>
</evidence>
<keyword evidence="4" id="KW-0378">Hydrolase</keyword>
<dbReference type="Proteomes" id="UP001051844">
    <property type="component" value="Unassembled WGS sequence"/>
</dbReference>
<proteinExistence type="inferred from homology"/>
<keyword evidence="3" id="KW-0479">Metal-binding</keyword>
<dbReference type="EC" id="3.5.1.19" evidence="6"/>
<accession>A0AA37BW02</accession>
<evidence type="ECO:0000256" key="6">
    <source>
        <dbReference type="ARBA" id="ARBA00039017"/>
    </source>
</evidence>
<dbReference type="SUPFAM" id="SSF52499">
    <property type="entry name" value="Isochorismatase-like hydrolases"/>
    <property type="match status" value="1"/>
</dbReference>
<evidence type="ECO:0000256" key="5">
    <source>
        <dbReference type="ARBA" id="ARBA00037900"/>
    </source>
</evidence>
<dbReference type="AlphaFoldDB" id="A0AA37BW02"/>